<evidence type="ECO:0000313" key="2">
    <source>
        <dbReference type="EMBL" id="OLQ11932.1"/>
    </source>
</evidence>
<feature type="region of interest" description="Disordered" evidence="1">
    <location>
        <begin position="753"/>
        <end position="800"/>
    </location>
</feature>
<dbReference type="InterPro" id="IPR012674">
    <property type="entry name" value="Calycin"/>
</dbReference>
<evidence type="ECO:0000256" key="1">
    <source>
        <dbReference type="SAM" id="MobiDB-lite"/>
    </source>
</evidence>
<feature type="compositionally biased region" description="Polar residues" evidence="1">
    <location>
        <begin position="190"/>
        <end position="199"/>
    </location>
</feature>
<name>A0A1Q9EX17_SYMMI</name>
<dbReference type="Gene3D" id="2.40.128.20">
    <property type="match status" value="1"/>
</dbReference>
<gene>
    <name evidence="2" type="ORF">AK812_SmicGene4167</name>
</gene>
<dbReference type="SUPFAM" id="SSF50814">
    <property type="entry name" value="Lipocalins"/>
    <property type="match status" value="1"/>
</dbReference>
<sequence length="972" mass="108429">MVSVTDKNLEETKVQVTKLDVWCEKLSTNLQVTNKVLGAHQELVDLLATLKSLSEKHREQVEKFEMAFRGKLTSITEELQTLKGQANNLHGTSHGLLRGLQKGVDHQANSADGTATTMAAIAAAFGKPPIDSPGISKLLDSVLSLAELVKEQESHFVQINENMGRVDAKLHDVKEKLPERPPYRVPPDPATSSQATRPQPQVIDLQSRIPMVRTSFMNPPVGPGIATVTYSDGSKQDDVVVVLDGCCPFELRLSVPLLRSPGRSNVAAGQAAGNEAVLAGAMPRVFAASRYWNGCMCTAQATDTRGHSDSDKHPDFSGVWRLERTENLSDFMQAIGYNFLLAKAAGLARVKQTIEQKETELRFVFEVNPPLLSPRRESVVPIGAPEVLMSDDAGRDMLLLNPAWQGEIFSAGLRYVSPQHDLTIDRYMEDGHMVEHVRYPERGIEMRRRGKSAARSSLNLQQPVICDKMPTDQIQGLFQEVLLRGLLTDAQARERLLERSFEFPEPDPTLGLEADIIGVQAESAIDGGERNPANLCPTAEEAEILAVHGMVLAENEADYLEIFESPDDLLVAVETLLDCPGRRKQRQFEFETMDTDYVPLALRPGGPRACEHLLGCVEVFSRGQAALCKDDEFRDFRQTWSEKEGYGILRVAGLPEVESEPMGSCGRRGGYKPASVRLLTLHCVLGAVVLHAWPHETPLLSFARLRFADSSPAGGCRSLGARRASALGMELFDSEAFESLFRKDNLKVSRGRIPQPRQRPWKAATRGGTRRCKKPVAKSSKTKNKVKRGKVQPRKRQDKQQRAMMKLQAAREKILAKPQPKLLTQAAYHLPGLIPLYGVGSKTPKAKRAAAREMISLLRRNLTMEEEFQSKRTLENMLSYKIDKARKLYNWTGKDFHNRSLPPDLKAAFSEKGLQNAFFLVWLNLKDKPVELQDETWLERWNMPRLCKMLEARHYKRAALKDISTMTTSMAV</sequence>
<feature type="compositionally biased region" description="Basic residues" evidence="1">
    <location>
        <begin position="768"/>
        <end position="797"/>
    </location>
</feature>
<feature type="region of interest" description="Disordered" evidence="1">
    <location>
        <begin position="177"/>
        <end position="200"/>
    </location>
</feature>
<dbReference type="Proteomes" id="UP000186817">
    <property type="component" value="Unassembled WGS sequence"/>
</dbReference>
<keyword evidence="3" id="KW-1185">Reference proteome</keyword>
<dbReference type="AlphaFoldDB" id="A0A1Q9EX17"/>
<comment type="caution">
    <text evidence="2">The sequence shown here is derived from an EMBL/GenBank/DDBJ whole genome shotgun (WGS) entry which is preliminary data.</text>
</comment>
<evidence type="ECO:0000313" key="3">
    <source>
        <dbReference type="Proteomes" id="UP000186817"/>
    </source>
</evidence>
<protein>
    <submittedName>
        <fullName evidence="2">Uncharacterized protein</fullName>
    </submittedName>
</protein>
<accession>A0A1Q9EX17</accession>
<proteinExistence type="predicted"/>
<reference evidence="2 3" key="1">
    <citation type="submission" date="2016-02" db="EMBL/GenBank/DDBJ databases">
        <title>Genome analysis of coral dinoflagellate symbionts highlights evolutionary adaptations to a symbiotic lifestyle.</title>
        <authorList>
            <person name="Aranda M."/>
            <person name="Li Y."/>
            <person name="Liew Y.J."/>
            <person name="Baumgarten S."/>
            <person name="Simakov O."/>
            <person name="Wilson M."/>
            <person name="Piel J."/>
            <person name="Ashoor H."/>
            <person name="Bougouffa S."/>
            <person name="Bajic V.B."/>
            <person name="Ryu T."/>
            <person name="Ravasi T."/>
            <person name="Bayer T."/>
            <person name="Micklem G."/>
            <person name="Kim H."/>
            <person name="Bhak J."/>
            <person name="Lajeunesse T.C."/>
            <person name="Voolstra C.R."/>
        </authorList>
    </citation>
    <scope>NUCLEOTIDE SEQUENCE [LARGE SCALE GENOMIC DNA]</scope>
    <source>
        <strain evidence="2 3">CCMP2467</strain>
    </source>
</reference>
<dbReference type="OrthoDB" id="425253at2759"/>
<organism evidence="2 3">
    <name type="scientific">Symbiodinium microadriaticum</name>
    <name type="common">Dinoflagellate</name>
    <name type="synonym">Zooxanthella microadriatica</name>
    <dbReference type="NCBI Taxonomy" id="2951"/>
    <lineage>
        <taxon>Eukaryota</taxon>
        <taxon>Sar</taxon>
        <taxon>Alveolata</taxon>
        <taxon>Dinophyceae</taxon>
        <taxon>Suessiales</taxon>
        <taxon>Symbiodiniaceae</taxon>
        <taxon>Symbiodinium</taxon>
    </lineage>
</organism>
<dbReference type="EMBL" id="LSRX01000051">
    <property type="protein sequence ID" value="OLQ11932.1"/>
    <property type="molecule type" value="Genomic_DNA"/>
</dbReference>